<evidence type="ECO:0000259" key="3">
    <source>
        <dbReference type="Pfam" id="PF03816"/>
    </source>
</evidence>
<evidence type="ECO:0000313" key="5">
    <source>
        <dbReference type="Proteomes" id="UP001644719"/>
    </source>
</evidence>
<keyword evidence="2" id="KW-0732">Signal</keyword>
<comment type="similarity">
    <text evidence="1">Belongs to the LytR/CpsA/Psr (LCP) family.</text>
</comment>
<evidence type="ECO:0000256" key="2">
    <source>
        <dbReference type="SAM" id="SignalP"/>
    </source>
</evidence>
<name>A0ABX2H9D4_9FIRM</name>
<dbReference type="PANTHER" id="PTHR33392:SF6">
    <property type="entry name" value="POLYISOPRENYL-TEICHOIC ACID--PEPTIDOGLYCAN TEICHOIC ACID TRANSFERASE TAGU"/>
    <property type="match status" value="1"/>
</dbReference>
<proteinExistence type="inferred from homology"/>
<comment type="caution">
    <text evidence="4">The sequence shown here is derived from an EMBL/GenBank/DDBJ whole genome shotgun (WGS) entry which is preliminary data.</text>
</comment>
<sequence>MRHNQISRQNKNKKIKYLAIGLAAGVLGIGSAAGVLTSANSHAVTRSASSSTQDTDQITYKGVTYVPKGNLETYLFAGIDSPDKVTEIKEYDGTGQCDVLLVLVRDRSTDTCKFLTIDRNTMTPVKSLADDGSYIDTTECQISLAHAMSLDHETRAENTVDAVSTLLGGHKIDGFAMVNMSAIEVVNDMVGGVTVTIEDDFPDSDTLIKGQTVTLHGKDAERFIRERKTVADGLNENRMSRQAQYEEAFKPVFQAKCSEDKTFPLDLYHALEDYMTTNISAKKFSRLALLLSDEKEEEKVSIEGTADFDEDGWQTFTPDPNSLQEAILSLFYKEKK</sequence>
<evidence type="ECO:0000313" key="4">
    <source>
        <dbReference type="EMBL" id="NSG86188.1"/>
    </source>
</evidence>
<feature type="domain" description="Cell envelope-related transcriptional attenuator" evidence="3">
    <location>
        <begin position="97"/>
        <end position="245"/>
    </location>
</feature>
<keyword evidence="5" id="KW-1185">Reference proteome</keyword>
<organism evidence="4 5">
    <name type="scientific">Blautia faecis</name>
    <dbReference type="NCBI Taxonomy" id="871665"/>
    <lineage>
        <taxon>Bacteria</taxon>
        <taxon>Bacillati</taxon>
        <taxon>Bacillota</taxon>
        <taxon>Clostridia</taxon>
        <taxon>Lachnospirales</taxon>
        <taxon>Lachnospiraceae</taxon>
        <taxon>Blautia</taxon>
    </lineage>
</organism>
<dbReference type="EMBL" id="JAAITS010000034">
    <property type="protein sequence ID" value="NSG86188.1"/>
    <property type="molecule type" value="Genomic_DNA"/>
</dbReference>
<dbReference type="Pfam" id="PF03816">
    <property type="entry name" value="LytR_cpsA_psr"/>
    <property type="match status" value="1"/>
</dbReference>
<feature type="signal peptide" evidence="2">
    <location>
        <begin position="1"/>
        <end position="32"/>
    </location>
</feature>
<dbReference type="InterPro" id="IPR004474">
    <property type="entry name" value="LytR_CpsA_psr"/>
</dbReference>
<protein>
    <submittedName>
        <fullName evidence="4">LCP family protein</fullName>
    </submittedName>
</protein>
<dbReference type="InterPro" id="IPR050922">
    <property type="entry name" value="LytR/CpsA/Psr_CW_biosynth"/>
</dbReference>
<dbReference type="PANTHER" id="PTHR33392">
    <property type="entry name" value="POLYISOPRENYL-TEICHOIC ACID--PEPTIDOGLYCAN TEICHOIC ACID TRANSFERASE TAGU"/>
    <property type="match status" value="1"/>
</dbReference>
<accession>A0ABX2H9D4</accession>
<dbReference type="Gene3D" id="3.40.630.190">
    <property type="entry name" value="LCP protein"/>
    <property type="match status" value="1"/>
</dbReference>
<dbReference type="RefSeq" id="WP_173717719.1">
    <property type="nucleotide sequence ID" value="NZ_JAAITS010000034.1"/>
</dbReference>
<gene>
    <name evidence="4" type="ORF">G5B17_12400</name>
</gene>
<dbReference type="Proteomes" id="UP001644719">
    <property type="component" value="Unassembled WGS sequence"/>
</dbReference>
<feature type="chain" id="PRO_5045146555" evidence="2">
    <location>
        <begin position="33"/>
        <end position="336"/>
    </location>
</feature>
<evidence type="ECO:0000256" key="1">
    <source>
        <dbReference type="ARBA" id="ARBA00006068"/>
    </source>
</evidence>
<reference evidence="4 5" key="1">
    <citation type="journal article" date="2020" name="Cell Host Microbe">
        <title>Functional and Genomic Variation between Human-Derived Isolates of Lachnospiraceae Reveals Inter- and Intra-Species Diversity.</title>
        <authorList>
            <person name="Sorbara M.T."/>
            <person name="Littmann E.R."/>
            <person name="Fontana E."/>
            <person name="Moody T.U."/>
            <person name="Kohout C.E."/>
            <person name="Gjonbalaj M."/>
            <person name="Eaton V."/>
            <person name="Seok R."/>
            <person name="Leiner I.M."/>
            <person name="Pamer E.G."/>
        </authorList>
    </citation>
    <scope>NUCLEOTIDE SEQUENCE [LARGE SCALE GENOMIC DNA]</scope>
    <source>
        <strain evidence="4 5">MSK.17.74</strain>
    </source>
</reference>